<feature type="transmembrane region" description="Helical" evidence="14">
    <location>
        <begin position="27"/>
        <end position="52"/>
    </location>
</feature>
<keyword evidence="9" id="KW-1015">Disulfide bond</keyword>
<evidence type="ECO:0000313" key="17">
    <source>
        <dbReference type="Proteomes" id="UP000694620"/>
    </source>
</evidence>
<protein>
    <recommendedName>
        <fullName evidence="14">Olfactory receptor</fullName>
    </recommendedName>
</protein>
<feature type="transmembrane region" description="Helical" evidence="14">
    <location>
        <begin position="261"/>
        <end position="281"/>
    </location>
</feature>
<evidence type="ECO:0000256" key="8">
    <source>
        <dbReference type="ARBA" id="ARBA00023136"/>
    </source>
</evidence>
<proteinExistence type="inferred from homology"/>
<keyword evidence="3 14" id="KW-0716">Sensory transduction</keyword>
<dbReference type="PANTHER" id="PTHR24242">
    <property type="entry name" value="G-PROTEIN COUPLED RECEPTOR"/>
    <property type="match status" value="1"/>
</dbReference>
<evidence type="ECO:0000256" key="2">
    <source>
        <dbReference type="ARBA" id="ARBA00022475"/>
    </source>
</evidence>
<keyword evidence="6 14" id="KW-1133">Transmembrane helix</keyword>
<dbReference type="SUPFAM" id="SSF81321">
    <property type="entry name" value="Family A G protein-coupled receptor-like"/>
    <property type="match status" value="2"/>
</dbReference>
<dbReference type="InterPro" id="IPR000276">
    <property type="entry name" value="GPCR_Rhodpsn"/>
</dbReference>
<evidence type="ECO:0000256" key="14">
    <source>
        <dbReference type="RuleBase" id="RU363047"/>
    </source>
</evidence>
<keyword evidence="10 13" id="KW-0675">Receptor</keyword>
<dbReference type="Pfam" id="PF13853">
    <property type="entry name" value="7tm_4"/>
    <property type="match status" value="1"/>
</dbReference>
<dbReference type="PRINTS" id="PR00237">
    <property type="entry name" value="GPCRRHODOPSN"/>
</dbReference>
<dbReference type="SMART" id="SM01381">
    <property type="entry name" value="7TM_GPCR_Srsx"/>
    <property type="match status" value="1"/>
</dbReference>
<dbReference type="GO" id="GO:0004930">
    <property type="term" value="F:G protein-coupled receptor activity"/>
    <property type="evidence" value="ECO:0007669"/>
    <property type="project" value="UniProtKB-KW"/>
</dbReference>
<name>A0A8C4SSX9_ERPCA</name>
<evidence type="ECO:0000256" key="7">
    <source>
        <dbReference type="ARBA" id="ARBA00023040"/>
    </source>
</evidence>
<dbReference type="PRINTS" id="PR00245">
    <property type="entry name" value="OLFACTORYR"/>
</dbReference>
<evidence type="ECO:0000256" key="4">
    <source>
        <dbReference type="ARBA" id="ARBA00022692"/>
    </source>
</evidence>
<evidence type="ECO:0000256" key="10">
    <source>
        <dbReference type="ARBA" id="ARBA00023170"/>
    </source>
</evidence>
<keyword evidence="5 14" id="KW-0552">Olfaction</keyword>
<dbReference type="Ensembl" id="ENSECRT00000021489.1">
    <property type="protein sequence ID" value="ENSECRP00000021035.1"/>
    <property type="gene ID" value="ENSECRG00000014161.1"/>
</dbReference>
<evidence type="ECO:0000313" key="16">
    <source>
        <dbReference type="Ensembl" id="ENSECRP00000021035.1"/>
    </source>
</evidence>
<evidence type="ECO:0000256" key="1">
    <source>
        <dbReference type="ARBA" id="ARBA00004651"/>
    </source>
</evidence>
<keyword evidence="12 13" id="KW-0807">Transducer</keyword>
<keyword evidence="4 13" id="KW-0812">Transmembrane</keyword>
<evidence type="ECO:0000256" key="12">
    <source>
        <dbReference type="ARBA" id="ARBA00023224"/>
    </source>
</evidence>
<evidence type="ECO:0000256" key="9">
    <source>
        <dbReference type="ARBA" id="ARBA00023157"/>
    </source>
</evidence>
<dbReference type="Gene3D" id="1.20.1070.10">
    <property type="entry name" value="Rhodopsin 7-helix transmembrane proteins"/>
    <property type="match status" value="2"/>
</dbReference>
<dbReference type="InterPro" id="IPR017452">
    <property type="entry name" value="GPCR_Rhodpsn_7TM"/>
</dbReference>
<comment type="subcellular location">
    <subcellularLocation>
        <location evidence="1 14">Cell membrane</location>
        <topology evidence="1 14">Multi-pass membrane protein</topology>
    </subcellularLocation>
</comment>
<organism evidence="16 17">
    <name type="scientific">Erpetoichthys calabaricus</name>
    <name type="common">Rope fish</name>
    <name type="synonym">Calamoichthys calabaricus</name>
    <dbReference type="NCBI Taxonomy" id="27687"/>
    <lineage>
        <taxon>Eukaryota</taxon>
        <taxon>Metazoa</taxon>
        <taxon>Chordata</taxon>
        <taxon>Craniata</taxon>
        <taxon>Vertebrata</taxon>
        <taxon>Euteleostomi</taxon>
        <taxon>Actinopterygii</taxon>
        <taxon>Polypteriformes</taxon>
        <taxon>Polypteridae</taxon>
        <taxon>Erpetoichthys</taxon>
    </lineage>
</organism>
<dbReference type="InterPro" id="IPR050939">
    <property type="entry name" value="Olfactory_GPCR1"/>
</dbReference>
<dbReference type="GO" id="GO:0005886">
    <property type="term" value="C:plasma membrane"/>
    <property type="evidence" value="ECO:0007669"/>
    <property type="project" value="UniProtKB-SubCell"/>
</dbReference>
<dbReference type="InterPro" id="IPR000725">
    <property type="entry name" value="Olfact_rcpt"/>
</dbReference>
<reference evidence="16" key="2">
    <citation type="submission" date="2025-09" db="UniProtKB">
        <authorList>
            <consortium name="Ensembl"/>
        </authorList>
    </citation>
    <scope>IDENTIFICATION</scope>
</reference>
<evidence type="ECO:0000256" key="6">
    <source>
        <dbReference type="ARBA" id="ARBA00022989"/>
    </source>
</evidence>
<keyword evidence="7 13" id="KW-0297">G-protein coupled receptor</keyword>
<feature type="domain" description="G-protein coupled receptors family 1 profile" evidence="15">
    <location>
        <begin position="40"/>
        <end position="312"/>
    </location>
</feature>
<evidence type="ECO:0000256" key="13">
    <source>
        <dbReference type="RuleBase" id="RU000688"/>
    </source>
</evidence>
<evidence type="ECO:0000256" key="11">
    <source>
        <dbReference type="ARBA" id="ARBA00023180"/>
    </source>
</evidence>
<dbReference type="PANTHER" id="PTHR24242:SF359">
    <property type="entry name" value="ODORANT RECEPTOR-RELATED"/>
    <property type="match status" value="1"/>
</dbReference>
<keyword evidence="11" id="KW-0325">Glycoprotein</keyword>
<evidence type="ECO:0000256" key="5">
    <source>
        <dbReference type="ARBA" id="ARBA00022725"/>
    </source>
</evidence>
<sequence>IALYDFIILNIFTLIQNCKPEQTSTTIALLILICLVSFFGNMLVILIIITNHQLHSPMYIYIGTLAMIDLANGIILIPKMLNVILFDALVVAYTACLIQMYLILNVELMESLLLTLMAIDRYVAVVFPLRYPSIVTNKTVWVCVVILIISAFSINSSYVFYTNELLFCKTNILPYCFCDYSTMVLISCSDNPKFLLLLSTIVITCGMFPFALILFSYSIIGLAALRISSVEGKRKVFSTCLSHLLVVGFFYIPFMKVFSTCLSHILVVGFFYIPFMISYILPGTGVKLSTEAYNTLVIIGNVVPPMMNPIIYSFRNKEIKGSIYKILSGKKTNPEVSN</sequence>
<keyword evidence="8 14" id="KW-0472">Membrane</keyword>
<evidence type="ECO:0000256" key="3">
    <source>
        <dbReference type="ARBA" id="ARBA00022606"/>
    </source>
</evidence>
<feature type="transmembrane region" description="Helical" evidence="14">
    <location>
        <begin position="84"/>
        <end position="102"/>
    </location>
</feature>
<dbReference type="GeneTree" id="ENSGT00940000161454"/>
<keyword evidence="17" id="KW-1185">Reference proteome</keyword>
<feature type="transmembrane region" description="Helical" evidence="14">
    <location>
        <begin position="58"/>
        <end position="77"/>
    </location>
</feature>
<keyword evidence="2 14" id="KW-1003">Cell membrane</keyword>
<comment type="similarity">
    <text evidence="13">Belongs to the G-protein coupled receptor 1 family.</text>
</comment>
<feature type="transmembrane region" description="Helical" evidence="14">
    <location>
        <begin position="236"/>
        <end position="254"/>
    </location>
</feature>
<dbReference type="Proteomes" id="UP000694620">
    <property type="component" value="Unassembled WGS sequence"/>
</dbReference>
<dbReference type="PROSITE" id="PS50262">
    <property type="entry name" value="G_PROTEIN_RECEP_F1_2"/>
    <property type="match status" value="1"/>
</dbReference>
<accession>A0A8C4SSX9</accession>
<dbReference type="GO" id="GO:0004984">
    <property type="term" value="F:olfactory receptor activity"/>
    <property type="evidence" value="ECO:0007669"/>
    <property type="project" value="InterPro"/>
</dbReference>
<dbReference type="AlphaFoldDB" id="A0A8C4SSX9"/>
<dbReference type="PROSITE" id="PS00237">
    <property type="entry name" value="G_PROTEIN_RECEP_F1_1"/>
    <property type="match status" value="1"/>
</dbReference>
<evidence type="ECO:0000259" key="15">
    <source>
        <dbReference type="PROSITE" id="PS50262"/>
    </source>
</evidence>
<feature type="transmembrane region" description="Helical" evidence="14">
    <location>
        <begin position="195"/>
        <end position="224"/>
    </location>
</feature>
<feature type="transmembrane region" description="Helical" evidence="14">
    <location>
        <begin position="293"/>
        <end position="314"/>
    </location>
</feature>
<feature type="transmembrane region" description="Helical" evidence="14">
    <location>
        <begin position="139"/>
        <end position="160"/>
    </location>
</feature>
<reference evidence="16" key="1">
    <citation type="submission" date="2025-08" db="UniProtKB">
        <authorList>
            <consortium name="Ensembl"/>
        </authorList>
    </citation>
    <scope>IDENTIFICATION</scope>
</reference>